<gene>
    <name evidence="1" type="ORF">EYF80_054358</name>
</gene>
<dbReference type="EMBL" id="SRLO01001762">
    <property type="protein sequence ID" value="TNN35477.1"/>
    <property type="molecule type" value="Genomic_DNA"/>
</dbReference>
<proteinExistence type="predicted"/>
<reference evidence="1 2" key="1">
    <citation type="submission" date="2019-03" db="EMBL/GenBank/DDBJ databases">
        <title>First draft genome of Liparis tanakae, snailfish: a comprehensive survey of snailfish specific genes.</title>
        <authorList>
            <person name="Kim W."/>
            <person name="Song I."/>
            <person name="Jeong J.-H."/>
            <person name="Kim D."/>
            <person name="Kim S."/>
            <person name="Ryu S."/>
            <person name="Song J.Y."/>
            <person name="Lee S.K."/>
        </authorList>
    </citation>
    <scope>NUCLEOTIDE SEQUENCE [LARGE SCALE GENOMIC DNA]</scope>
    <source>
        <tissue evidence="1">Muscle</tissue>
    </source>
</reference>
<evidence type="ECO:0000313" key="1">
    <source>
        <dbReference type="EMBL" id="TNN35477.1"/>
    </source>
</evidence>
<protein>
    <submittedName>
        <fullName evidence="1">Uncharacterized protein</fullName>
    </submittedName>
</protein>
<organism evidence="1 2">
    <name type="scientific">Liparis tanakae</name>
    <name type="common">Tanaka's snailfish</name>
    <dbReference type="NCBI Taxonomy" id="230148"/>
    <lineage>
        <taxon>Eukaryota</taxon>
        <taxon>Metazoa</taxon>
        <taxon>Chordata</taxon>
        <taxon>Craniata</taxon>
        <taxon>Vertebrata</taxon>
        <taxon>Euteleostomi</taxon>
        <taxon>Actinopterygii</taxon>
        <taxon>Neopterygii</taxon>
        <taxon>Teleostei</taxon>
        <taxon>Neoteleostei</taxon>
        <taxon>Acanthomorphata</taxon>
        <taxon>Eupercaria</taxon>
        <taxon>Perciformes</taxon>
        <taxon>Cottioidei</taxon>
        <taxon>Cottales</taxon>
        <taxon>Liparidae</taxon>
        <taxon>Liparis</taxon>
    </lineage>
</organism>
<comment type="caution">
    <text evidence="1">The sequence shown here is derived from an EMBL/GenBank/DDBJ whole genome shotgun (WGS) entry which is preliminary data.</text>
</comment>
<dbReference type="AlphaFoldDB" id="A0A4Z2F2V9"/>
<name>A0A4Z2F2V9_9TELE</name>
<sequence length="91" mass="9745">MSGLVGFIPTATGDFKSRLTSIAVTFICPPPLLPSSSSSSSSCQRIFLYKVPPKLAKKYHPASRRGAEVGGVGSRQERLIKSSGVWPETHV</sequence>
<accession>A0A4Z2F2V9</accession>
<evidence type="ECO:0000313" key="2">
    <source>
        <dbReference type="Proteomes" id="UP000314294"/>
    </source>
</evidence>
<dbReference type="Proteomes" id="UP000314294">
    <property type="component" value="Unassembled WGS sequence"/>
</dbReference>
<keyword evidence="2" id="KW-1185">Reference proteome</keyword>